<comment type="caution">
    <text evidence="9">The sequence shown here is derived from an EMBL/GenBank/DDBJ whole genome shotgun (WGS) entry which is preliminary data.</text>
</comment>
<evidence type="ECO:0000256" key="3">
    <source>
        <dbReference type="ARBA" id="ARBA00011245"/>
    </source>
</evidence>
<comment type="similarity">
    <text evidence="2">Belongs to the NPC2 family.</text>
</comment>
<dbReference type="Gene3D" id="2.60.40.770">
    <property type="match status" value="1"/>
</dbReference>
<evidence type="ECO:0000256" key="1">
    <source>
        <dbReference type="ARBA" id="ARBA00002053"/>
    </source>
</evidence>
<accession>A0A8J5XER4</accession>
<comment type="function">
    <text evidence="1">Catalyzes the intermembrane transfer of phosphatidylglycerol and phosphatidylinositol.</text>
</comment>
<dbReference type="GO" id="GO:0032934">
    <property type="term" value="F:sterol binding"/>
    <property type="evidence" value="ECO:0007669"/>
    <property type="project" value="InterPro"/>
</dbReference>
<proteinExistence type="inferred from homology"/>
<dbReference type="SMART" id="SM00737">
    <property type="entry name" value="ML"/>
    <property type="match status" value="1"/>
</dbReference>
<evidence type="ECO:0000313" key="9">
    <source>
        <dbReference type="EMBL" id="KAG8463214.1"/>
    </source>
</evidence>
<keyword evidence="5 7" id="KW-0732">Signal</keyword>
<dbReference type="PANTHER" id="PTHR11306:SF0">
    <property type="entry name" value="PHOSPHATIDYLGLYCEROL_PHOSPHATIDYLINOSITOL TRANSFER PROTEIN"/>
    <property type="match status" value="1"/>
</dbReference>
<evidence type="ECO:0000256" key="2">
    <source>
        <dbReference type="ARBA" id="ARBA00006370"/>
    </source>
</evidence>
<dbReference type="OrthoDB" id="6489092at2759"/>
<organism evidence="9 10">
    <name type="scientific">Diacronema lutheri</name>
    <name type="common">Unicellular marine alga</name>
    <name type="synonym">Monochrysis lutheri</name>
    <dbReference type="NCBI Taxonomy" id="2081491"/>
    <lineage>
        <taxon>Eukaryota</taxon>
        <taxon>Haptista</taxon>
        <taxon>Haptophyta</taxon>
        <taxon>Pavlovophyceae</taxon>
        <taxon>Pavlovales</taxon>
        <taxon>Pavlovaceae</taxon>
        <taxon>Diacronema</taxon>
    </lineage>
</organism>
<dbReference type="InterPro" id="IPR003172">
    <property type="entry name" value="ML_dom"/>
</dbReference>
<keyword evidence="4" id="KW-0813">Transport</keyword>
<gene>
    <name evidence="9" type="ORF">KFE25_011211</name>
</gene>
<sequence length="165" mass="17238">MGAPPSTLLAAAALLALVGGRALPVEPPASRRLLGEVMGPHHFERCPGVTDHLRISAMDFDPDPVKPDAELRVAIAGTLDREVDGGAAKLTVSYYGVPLAIVAFDICKQFGIVCPKKAGTPFNGRISYHVPTIPLSGVTLDVQIDVTDAKGAQISCIKTQAKVAS</sequence>
<keyword evidence="6" id="KW-0445">Lipid transport</keyword>
<feature type="domain" description="MD-2-related lipid-recognition" evidence="8">
    <location>
        <begin position="43"/>
        <end position="161"/>
    </location>
</feature>
<dbReference type="GO" id="GO:0015918">
    <property type="term" value="P:sterol transport"/>
    <property type="evidence" value="ECO:0007669"/>
    <property type="project" value="InterPro"/>
</dbReference>
<feature type="chain" id="PRO_5035296247" description="MD-2-related lipid-recognition domain-containing protein" evidence="7">
    <location>
        <begin position="23"/>
        <end position="165"/>
    </location>
</feature>
<dbReference type="EMBL" id="JAGTXO010000017">
    <property type="protein sequence ID" value="KAG8463214.1"/>
    <property type="molecule type" value="Genomic_DNA"/>
</dbReference>
<evidence type="ECO:0000256" key="4">
    <source>
        <dbReference type="ARBA" id="ARBA00022448"/>
    </source>
</evidence>
<evidence type="ECO:0000259" key="8">
    <source>
        <dbReference type="SMART" id="SM00737"/>
    </source>
</evidence>
<evidence type="ECO:0000256" key="5">
    <source>
        <dbReference type="ARBA" id="ARBA00022729"/>
    </source>
</evidence>
<comment type="subunit">
    <text evidence="3">Monomer.</text>
</comment>
<dbReference type="InterPro" id="IPR039670">
    <property type="entry name" value="NPC2-like"/>
</dbReference>
<dbReference type="PANTHER" id="PTHR11306">
    <property type="entry name" value="NIEMANN PICK TYPE C2 PROTEIN NPC2-RELATED"/>
    <property type="match status" value="1"/>
</dbReference>
<feature type="signal peptide" evidence="7">
    <location>
        <begin position="1"/>
        <end position="22"/>
    </location>
</feature>
<dbReference type="Proteomes" id="UP000751190">
    <property type="component" value="Unassembled WGS sequence"/>
</dbReference>
<dbReference type="InterPro" id="IPR014756">
    <property type="entry name" value="Ig_E-set"/>
</dbReference>
<keyword evidence="10" id="KW-1185">Reference proteome</keyword>
<dbReference type="AlphaFoldDB" id="A0A8J5XER4"/>
<reference evidence="9" key="1">
    <citation type="submission" date="2021-05" db="EMBL/GenBank/DDBJ databases">
        <title>The genome of the haptophyte Pavlova lutheri (Diacronema luteri, Pavlovales) - a model for lipid biosynthesis in eukaryotic algae.</title>
        <authorList>
            <person name="Hulatt C.J."/>
            <person name="Posewitz M.C."/>
        </authorList>
    </citation>
    <scope>NUCLEOTIDE SEQUENCE</scope>
    <source>
        <strain evidence="9">NIVA-4/92</strain>
    </source>
</reference>
<evidence type="ECO:0000313" key="10">
    <source>
        <dbReference type="Proteomes" id="UP000751190"/>
    </source>
</evidence>
<name>A0A8J5XER4_DIALT</name>
<evidence type="ECO:0000256" key="7">
    <source>
        <dbReference type="SAM" id="SignalP"/>
    </source>
</evidence>
<dbReference type="SUPFAM" id="SSF81296">
    <property type="entry name" value="E set domains"/>
    <property type="match status" value="1"/>
</dbReference>
<dbReference type="Pfam" id="PF02221">
    <property type="entry name" value="E1_DerP2_DerF2"/>
    <property type="match status" value="1"/>
</dbReference>
<evidence type="ECO:0000256" key="6">
    <source>
        <dbReference type="ARBA" id="ARBA00023055"/>
    </source>
</evidence>
<protein>
    <recommendedName>
        <fullName evidence="8">MD-2-related lipid-recognition domain-containing protein</fullName>
    </recommendedName>
</protein>